<dbReference type="Pfam" id="PF14279">
    <property type="entry name" value="HNH_5"/>
    <property type="match status" value="1"/>
</dbReference>
<dbReference type="AlphaFoldDB" id="A0A543A2A4"/>
<name>A0A543A2A4_9ACTN</name>
<evidence type="ECO:0000313" key="2">
    <source>
        <dbReference type="EMBL" id="TQL66724.1"/>
    </source>
</evidence>
<dbReference type="Proteomes" id="UP000320209">
    <property type="component" value="Unassembled WGS sequence"/>
</dbReference>
<dbReference type="RefSeq" id="WP_246087932.1">
    <property type="nucleotide sequence ID" value="NZ_VFOV01000001.1"/>
</dbReference>
<keyword evidence="2" id="KW-0255">Endonuclease</keyword>
<dbReference type="PANTHER" id="PTHR33877:SF2">
    <property type="entry name" value="OS07G0170200 PROTEIN"/>
    <property type="match status" value="1"/>
</dbReference>
<reference evidence="2 3" key="1">
    <citation type="submission" date="2019-06" db="EMBL/GenBank/DDBJ databases">
        <title>Sequencing the genomes of 1000 actinobacteria strains.</title>
        <authorList>
            <person name="Klenk H.-P."/>
        </authorList>
    </citation>
    <scope>NUCLEOTIDE SEQUENCE [LARGE SCALE GENOMIC DNA]</scope>
    <source>
        <strain evidence="2 3">DSM 25218</strain>
    </source>
</reference>
<accession>A0A543A2A4</accession>
<comment type="caution">
    <text evidence="2">The sequence shown here is derived from an EMBL/GenBank/DDBJ whole genome shotgun (WGS) entry which is preliminary data.</text>
</comment>
<dbReference type="InterPro" id="IPR029471">
    <property type="entry name" value="HNH_5"/>
</dbReference>
<keyword evidence="2" id="KW-0378">Hydrolase</keyword>
<dbReference type="EMBL" id="VFOV01000001">
    <property type="protein sequence ID" value="TQL66724.1"/>
    <property type="molecule type" value="Genomic_DNA"/>
</dbReference>
<keyword evidence="2" id="KW-0540">Nuclease</keyword>
<proteinExistence type="predicted"/>
<dbReference type="Gene3D" id="1.10.30.50">
    <property type="match status" value="1"/>
</dbReference>
<dbReference type="PANTHER" id="PTHR33877">
    <property type="entry name" value="SLL1193 PROTEIN"/>
    <property type="match status" value="1"/>
</dbReference>
<feature type="domain" description="HNH nuclease" evidence="1">
    <location>
        <begin position="72"/>
        <end position="121"/>
    </location>
</feature>
<dbReference type="InterPro" id="IPR052892">
    <property type="entry name" value="NA-targeting_endonuclease"/>
</dbReference>
<dbReference type="InterPro" id="IPR003615">
    <property type="entry name" value="HNH_nuc"/>
</dbReference>
<keyword evidence="3" id="KW-1185">Reference proteome</keyword>
<organism evidence="2 3">
    <name type="scientific">Nocardioides albertanoniae</name>
    <dbReference type="NCBI Taxonomy" id="1175486"/>
    <lineage>
        <taxon>Bacteria</taxon>
        <taxon>Bacillati</taxon>
        <taxon>Actinomycetota</taxon>
        <taxon>Actinomycetes</taxon>
        <taxon>Propionibacteriales</taxon>
        <taxon>Nocardioidaceae</taxon>
        <taxon>Nocardioides</taxon>
    </lineage>
</organism>
<gene>
    <name evidence="2" type="ORF">FB381_0589</name>
</gene>
<dbReference type="SMART" id="SM00507">
    <property type="entry name" value="HNHc"/>
    <property type="match status" value="1"/>
</dbReference>
<sequence length="151" mass="17165">MNTTVGAVTLYNASFEPLGRVSFKHAVRMLFREVAVVHEQQGDKMIGPHPWPRAVRLVRYVAMHWMYRPAGYSREGVLKREHHRCAYCGGHARTIDHLLPQSRGGRWTWMNTVAACGTCNGRKGNRTPEEAHMMLRIEPYVPTRAQLAAIA</sequence>
<evidence type="ECO:0000259" key="1">
    <source>
        <dbReference type="SMART" id="SM00507"/>
    </source>
</evidence>
<dbReference type="GO" id="GO:0004519">
    <property type="term" value="F:endonuclease activity"/>
    <property type="evidence" value="ECO:0007669"/>
    <property type="project" value="UniProtKB-KW"/>
</dbReference>
<evidence type="ECO:0000313" key="3">
    <source>
        <dbReference type="Proteomes" id="UP000320209"/>
    </source>
</evidence>
<protein>
    <submittedName>
        <fullName evidence="2">5-methylcytosine-specific restriction endonuclease McrA</fullName>
    </submittedName>
</protein>
<dbReference type="CDD" id="cd00085">
    <property type="entry name" value="HNHc"/>
    <property type="match status" value="1"/>
</dbReference>